<dbReference type="eggNOG" id="KOG2771">
    <property type="taxonomic scope" value="Eukaryota"/>
</dbReference>
<evidence type="ECO:0000313" key="9">
    <source>
        <dbReference type="EnsemblMetazoa" id="RPRC001874-PA"/>
    </source>
</evidence>
<sequence>MDLLLINEDSFAWSGTLDTATRMVAKRKQWPQETQTQNKVRKLNGNQVNPWDQVEELAVDLDGACSLSGLNVDLTSSTFTNSDTLLGLPSLSAFKQELLSPFTNEANGSDLGSSGQKQICFDSGGRNVNSKVESKNNSSVSNGSEENNNVVNKSSNENGCNNSNNVVTTAPATSTVSQGTEDCRFQYVLAAATSIATKVSEETLTYLNQGQPYEIKLKKLGDLSEYRGKILKSVVRLTFHERRLQFMEREQMAIWVASHPGDSILEVDLPLSYGIFDLNHDAINLNSVEFLWDPTKEVGVYIKVNCISTEFTPKKHGGEKGVPFRIQVETYLHGESPSRRLHAASCQVKVFKLKGADRKHKQDREKIQKRPPNEQEKYQCSYECTILTDVALNSDHAFPPLTIPPNPSLQQFRKSEKAKYHQVDVTGNILQVKDETLPLQPDLSSPDSPPQKTNADSSLCAGDLLRLSKDNLTQLCGLPDGIRLYNALHSRSAVLTLYVCIDIRDQVYQAVYLSTCTSSELIHKMSAALGLTVPQIAAVYVRGPNNIKIIITDELVTHLPDQSAYLISILQDGPDKYQLLLKMSEQRISSDSMPST</sequence>
<evidence type="ECO:0000259" key="8">
    <source>
        <dbReference type="PROSITE" id="PS51968"/>
    </source>
</evidence>
<keyword evidence="10" id="KW-1185">Reference proteome</keyword>
<name>T1HCV9_RHOPR</name>
<dbReference type="InParanoid" id="T1HCV9"/>
<evidence type="ECO:0000256" key="5">
    <source>
        <dbReference type="ARBA" id="ARBA00023242"/>
    </source>
</evidence>
<dbReference type="STRING" id="13249.T1HCV9"/>
<dbReference type="InterPro" id="IPR007604">
    <property type="entry name" value="CP2"/>
</dbReference>
<dbReference type="Pfam" id="PF18016">
    <property type="entry name" value="SAM_3"/>
    <property type="match status" value="1"/>
</dbReference>
<dbReference type="HOGENOM" id="CLU_311082_0_0_1"/>
<dbReference type="EMBL" id="ACPB03000247">
    <property type="status" value="NOT_ANNOTATED_CDS"/>
    <property type="molecule type" value="Genomic_DNA"/>
</dbReference>
<dbReference type="eggNOG" id="KOG4091">
    <property type="taxonomic scope" value="Eukaryota"/>
</dbReference>
<dbReference type="EnsemblMetazoa" id="RPRC001874-RA">
    <property type="protein sequence ID" value="RPRC001874-PA"/>
    <property type="gene ID" value="RPRC001874"/>
</dbReference>
<keyword evidence="2" id="KW-0805">Transcription regulation</keyword>
<dbReference type="PANTHER" id="PTHR11037:SF21">
    <property type="entry name" value="GEMINI, ISOFORM C"/>
    <property type="match status" value="1"/>
</dbReference>
<organism evidence="9 10">
    <name type="scientific">Rhodnius prolixus</name>
    <name type="common">Triatomid bug</name>
    <dbReference type="NCBI Taxonomy" id="13249"/>
    <lineage>
        <taxon>Eukaryota</taxon>
        <taxon>Metazoa</taxon>
        <taxon>Ecdysozoa</taxon>
        <taxon>Arthropoda</taxon>
        <taxon>Hexapoda</taxon>
        <taxon>Insecta</taxon>
        <taxon>Pterygota</taxon>
        <taxon>Neoptera</taxon>
        <taxon>Paraneoptera</taxon>
        <taxon>Hemiptera</taxon>
        <taxon>Heteroptera</taxon>
        <taxon>Panheteroptera</taxon>
        <taxon>Cimicomorpha</taxon>
        <taxon>Reduviidae</taxon>
        <taxon>Triatominae</taxon>
        <taxon>Rhodnius</taxon>
    </lineage>
</organism>
<dbReference type="InterPro" id="IPR041418">
    <property type="entry name" value="SAM_3"/>
</dbReference>
<evidence type="ECO:0000256" key="4">
    <source>
        <dbReference type="ARBA" id="ARBA00023163"/>
    </source>
</evidence>
<dbReference type="VEuPathDB" id="VectorBase:RPRC001874"/>
<evidence type="ECO:0000256" key="1">
    <source>
        <dbReference type="ARBA" id="ARBA00004123"/>
    </source>
</evidence>
<dbReference type="InterPro" id="IPR057520">
    <property type="entry name" value="GRHL1/CP2_C"/>
</dbReference>
<feature type="compositionally biased region" description="Low complexity" evidence="7">
    <location>
        <begin position="127"/>
        <end position="162"/>
    </location>
</feature>
<dbReference type="GO" id="GO:0000978">
    <property type="term" value="F:RNA polymerase II cis-regulatory region sequence-specific DNA binding"/>
    <property type="evidence" value="ECO:0007669"/>
    <property type="project" value="TreeGrafter"/>
</dbReference>
<evidence type="ECO:0000313" key="10">
    <source>
        <dbReference type="Proteomes" id="UP000015103"/>
    </source>
</evidence>
<feature type="domain" description="Grh/CP2 DB" evidence="8">
    <location>
        <begin position="181"/>
        <end position="415"/>
    </location>
</feature>
<accession>T1HCV9</accession>
<keyword evidence="3 6" id="KW-0238">DNA-binding</keyword>
<reference evidence="9" key="1">
    <citation type="submission" date="2015-05" db="UniProtKB">
        <authorList>
            <consortium name="EnsemblMetazoa"/>
        </authorList>
    </citation>
    <scope>IDENTIFICATION</scope>
</reference>
<dbReference type="Proteomes" id="UP000015103">
    <property type="component" value="Unassembled WGS sequence"/>
</dbReference>
<protein>
    <submittedName>
        <fullName evidence="9">Grh/CP2 DB domain-containing protein</fullName>
    </submittedName>
</protein>
<dbReference type="Pfam" id="PF25416">
    <property type="entry name" value="GRHL1_C"/>
    <property type="match status" value="1"/>
</dbReference>
<dbReference type="PANTHER" id="PTHR11037">
    <property type="entry name" value="TRANSCRIPTION FACTOR CP2"/>
    <property type="match status" value="1"/>
</dbReference>
<comment type="subcellular location">
    <subcellularLocation>
        <location evidence="1 6">Nucleus</location>
    </subcellularLocation>
</comment>
<dbReference type="AlphaFoldDB" id="T1HCV9"/>
<dbReference type="PROSITE" id="PS51968">
    <property type="entry name" value="GRH_CP2_DB"/>
    <property type="match status" value="1"/>
</dbReference>
<dbReference type="GO" id="GO:0005634">
    <property type="term" value="C:nucleus"/>
    <property type="evidence" value="ECO:0007669"/>
    <property type="project" value="UniProtKB-SubCell"/>
</dbReference>
<evidence type="ECO:0000256" key="2">
    <source>
        <dbReference type="ARBA" id="ARBA00023015"/>
    </source>
</evidence>
<evidence type="ECO:0000256" key="3">
    <source>
        <dbReference type="ARBA" id="ARBA00023125"/>
    </source>
</evidence>
<keyword evidence="4" id="KW-0804">Transcription</keyword>
<feature type="region of interest" description="Disordered" evidence="7">
    <location>
        <begin position="355"/>
        <end position="374"/>
    </location>
</feature>
<dbReference type="InterPro" id="IPR040167">
    <property type="entry name" value="TF_CP2-like"/>
</dbReference>
<feature type="region of interest" description="Disordered" evidence="7">
    <location>
        <begin position="124"/>
        <end position="162"/>
    </location>
</feature>
<evidence type="ECO:0000256" key="7">
    <source>
        <dbReference type="SAM" id="MobiDB-lite"/>
    </source>
</evidence>
<proteinExistence type="predicted"/>
<dbReference type="Pfam" id="PF04516">
    <property type="entry name" value="CP2"/>
    <property type="match status" value="1"/>
</dbReference>
<evidence type="ECO:0000256" key="6">
    <source>
        <dbReference type="PROSITE-ProRule" id="PRU01313"/>
    </source>
</evidence>
<keyword evidence="5 6" id="KW-0539">Nucleus</keyword>
<dbReference type="GO" id="GO:0001228">
    <property type="term" value="F:DNA-binding transcription activator activity, RNA polymerase II-specific"/>
    <property type="evidence" value="ECO:0007669"/>
    <property type="project" value="TreeGrafter"/>
</dbReference>